<comment type="caution">
    <text evidence="1">The sequence shown here is derived from an EMBL/GenBank/DDBJ whole genome shotgun (WGS) entry which is preliminary data.</text>
</comment>
<organism evidence="1 2">
    <name type="scientific">Trichonephila clavata</name>
    <name type="common">Joro spider</name>
    <name type="synonym">Nephila clavata</name>
    <dbReference type="NCBI Taxonomy" id="2740835"/>
    <lineage>
        <taxon>Eukaryota</taxon>
        <taxon>Metazoa</taxon>
        <taxon>Ecdysozoa</taxon>
        <taxon>Arthropoda</taxon>
        <taxon>Chelicerata</taxon>
        <taxon>Arachnida</taxon>
        <taxon>Araneae</taxon>
        <taxon>Araneomorphae</taxon>
        <taxon>Entelegynae</taxon>
        <taxon>Araneoidea</taxon>
        <taxon>Nephilidae</taxon>
        <taxon>Trichonephila</taxon>
    </lineage>
</organism>
<evidence type="ECO:0000313" key="1">
    <source>
        <dbReference type="EMBL" id="GFQ95877.1"/>
    </source>
</evidence>
<accession>A0A8X6G548</accession>
<keyword evidence="2" id="KW-1185">Reference proteome</keyword>
<gene>
    <name evidence="1" type="ORF">TNCT_280321</name>
</gene>
<dbReference type="Proteomes" id="UP000887116">
    <property type="component" value="Unassembled WGS sequence"/>
</dbReference>
<proteinExistence type="predicted"/>
<dbReference type="EMBL" id="BMAO01024516">
    <property type="protein sequence ID" value="GFQ95877.1"/>
    <property type="molecule type" value="Genomic_DNA"/>
</dbReference>
<dbReference type="OrthoDB" id="10398884at2759"/>
<evidence type="ECO:0000313" key="2">
    <source>
        <dbReference type="Proteomes" id="UP000887116"/>
    </source>
</evidence>
<sequence length="108" mass="12565">MMDGSDLLVINRRRHARKASVVKSETISKCWAIVLKKMNMAIYDFKVTFDLLKFGFVIMGPAESSSILSKGREGTILFRGKSLINWFIVWFFIRKHVIHLFNILLILF</sequence>
<name>A0A8X6G548_TRICU</name>
<dbReference type="AlphaFoldDB" id="A0A8X6G548"/>
<reference evidence="1" key="1">
    <citation type="submission" date="2020-07" db="EMBL/GenBank/DDBJ databases">
        <title>Multicomponent nature underlies the extraordinary mechanical properties of spider dragline silk.</title>
        <authorList>
            <person name="Kono N."/>
            <person name="Nakamura H."/>
            <person name="Mori M."/>
            <person name="Yoshida Y."/>
            <person name="Ohtoshi R."/>
            <person name="Malay A.D."/>
            <person name="Moran D.A.P."/>
            <person name="Tomita M."/>
            <person name="Numata K."/>
            <person name="Arakawa K."/>
        </authorList>
    </citation>
    <scope>NUCLEOTIDE SEQUENCE</scope>
</reference>
<protein>
    <submittedName>
        <fullName evidence="1">Uncharacterized protein</fullName>
    </submittedName>
</protein>